<dbReference type="Proteomes" id="UP001626550">
    <property type="component" value="Unassembled WGS sequence"/>
</dbReference>
<sequence>MLDAYQLTLIHTFRLACPEPLSSFNFVFDIEVLQGQILESDQDQITEALVVIGVRDSLKIVYHYNKKYSIPSCNHLFKRIHCHDFLIPKEPSFLDFRIASIAVSQGPWLHLTASAGGKSDDHRLLSIYFEVNSHQMHLTNESNKFQTCQLFNPIIDYFHKASQLLMQPQLTSIETFISVDQTASDNFVIKVKLKFTPDELTSLLVAPCILEDPQKSSNNASFDESVLNVMTQFWSLELRLYDDDCTSSRSMYYHWDQQKIKLLENSIFVANLEPDFEIPHVPLDKHLSLSWNLRKLNPENLYHLFDKLPYDLVEMVKRVMLTVTNSTQYFVNCFHNHKITIVDFIQPFTANCNFFADLLVPDKTMLYLDYDWFTEYFLSSISMKFALKLDQSKSDLKVTVYSSEMDSKIPIVFSWSSKKRSASITSPLASLAWQIHSVSTANVRKCDIKTVNSTMEQLRKLIQTQATLKSLAADESLYQCDNNRRLIENRLLEALSTLRLFKLDE</sequence>
<gene>
    <name evidence="1" type="ORF">Ciccas_001579</name>
</gene>
<comment type="caution">
    <text evidence="1">The sequence shown here is derived from an EMBL/GenBank/DDBJ whole genome shotgun (WGS) entry which is preliminary data.</text>
</comment>
<evidence type="ECO:0000313" key="2">
    <source>
        <dbReference type="Proteomes" id="UP001626550"/>
    </source>
</evidence>
<dbReference type="EMBL" id="JBJKFK010000106">
    <property type="protein sequence ID" value="KAL3319742.1"/>
    <property type="molecule type" value="Genomic_DNA"/>
</dbReference>
<proteinExistence type="predicted"/>
<organism evidence="1 2">
    <name type="scientific">Cichlidogyrus casuarinus</name>
    <dbReference type="NCBI Taxonomy" id="1844966"/>
    <lineage>
        <taxon>Eukaryota</taxon>
        <taxon>Metazoa</taxon>
        <taxon>Spiralia</taxon>
        <taxon>Lophotrochozoa</taxon>
        <taxon>Platyhelminthes</taxon>
        <taxon>Monogenea</taxon>
        <taxon>Monopisthocotylea</taxon>
        <taxon>Dactylogyridea</taxon>
        <taxon>Ancyrocephalidae</taxon>
        <taxon>Cichlidogyrus</taxon>
    </lineage>
</organism>
<dbReference type="AlphaFoldDB" id="A0ABD2QJR8"/>
<reference evidence="1 2" key="1">
    <citation type="submission" date="2024-11" db="EMBL/GenBank/DDBJ databases">
        <title>Adaptive evolution of stress response genes in parasites aligns with host niche diversity.</title>
        <authorList>
            <person name="Hahn C."/>
            <person name="Resl P."/>
        </authorList>
    </citation>
    <scope>NUCLEOTIDE SEQUENCE [LARGE SCALE GENOMIC DNA]</scope>
    <source>
        <strain evidence="1">EGGRZ-B1_66</strain>
        <tissue evidence="1">Body</tissue>
    </source>
</reference>
<evidence type="ECO:0000313" key="1">
    <source>
        <dbReference type="EMBL" id="KAL3319742.1"/>
    </source>
</evidence>
<protein>
    <submittedName>
        <fullName evidence="1">Uncharacterized protein</fullName>
    </submittedName>
</protein>
<accession>A0ABD2QJR8</accession>
<name>A0ABD2QJR8_9PLAT</name>
<keyword evidence="2" id="KW-1185">Reference proteome</keyword>